<gene>
    <name evidence="2" type="ORF">Q9313_24690</name>
</gene>
<proteinExistence type="predicted"/>
<protein>
    <submittedName>
        <fullName evidence="2">Uncharacterized protein</fullName>
    </submittedName>
</protein>
<organism evidence="2 3">
    <name type="scientific">Shinella sumterensis</name>
    <dbReference type="NCBI Taxonomy" id="1967501"/>
    <lineage>
        <taxon>Bacteria</taxon>
        <taxon>Pseudomonadati</taxon>
        <taxon>Pseudomonadota</taxon>
        <taxon>Alphaproteobacteria</taxon>
        <taxon>Hyphomicrobiales</taxon>
        <taxon>Rhizobiaceae</taxon>
        <taxon>Shinella</taxon>
    </lineage>
</organism>
<sequence>MKQTKPFTVEVRKVRRWKKYEAPSLWGDLDTKPHADAAELRKRNATDDLEAEEVSAFPRPHPLRD</sequence>
<reference evidence="2 3" key="1">
    <citation type="submission" date="2023-08" db="EMBL/GenBank/DDBJ databases">
        <title>Pathogen: clinical or host-associated sample.</title>
        <authorList>
            <person name="Hergert J."/>
            <person name="Casey R."/>
            <person name="Wagner J."/>
            <person name="Young E.L."/>
            <person name="Oakeson K.F."/>
        </authorList>
    </citation>
    <scope>NUCLEOTIDE SEQUENCE [LARGE SCALE GENOMIC DNA]</scope>
    <source>
        <strain evidence="2 3">1760953</strain>
        <plasmid evidence="2 3">unnamed2</plasmid>
    </source>
</reference>
<dbReference type="AlphaFoldDB" id="A0AA50HB82"/>
<feature type="region of interest" description="Disordered" evidence="1">
    <location>
        <begin position="43"/>
        <end position="65"/>
    </location>
</feature>
<evidence type="ECO:0000256" key="1">
    <source>
        <dbReference type="SAM" id="MobiDB-lite"/>
    </source>
</evidence>
<dbReference type="EMBL" id="CP132304">
    <property type="protein sequence ID" value="WLS00760.1"/>
    <property type="molecule type" value="Genomic_DNA"/>
</dbReference>
<accession>A0AA50HB82</accession>
<evidence type="ECO:0000313" key="2">
    <source>
        <dbReference type="EMBL" id="WLS00760.1"/>
    </source>
</evidence>
<dbReference type="Proteomes" id="UP001234585">
    <property type="component" value="Plasmid unnamed2"/>
</dbReference>
<keyword evidence="2" id="KW-0614">Plasmid</keyword>
<keyword evidence="3" id="KW-1185">Reference proteome</keyword>
<dbReference type="RefSeq" id="WP_306040671.1">
    <property type="nucleotide sequence ID" value="NZ_CP132304.1"/>
</dbReference>
<geneLocation type="plasmid" evidence="2 3">
    <name>unnamed2</name>
</geneLocation>
<name>A0AA50HB82_9HYPH</name>
<evidence type="ECO:0000313" key="3">
    <source>
        <dbReference type="Proteomes" id="UP001234585"/>
    </source>
</evidence>